<evidence type="ECO:0000256" key="1">
    <source>
        <dbReference type="SAM" id="Phobius"/>
    </source>
</evidence>
<dbReference type="GO" id="GO:0005789">
    <property type="term" value="C:endoplasmic reticulum membrane"/>
    <property type="evidence" value="ECO:0007669"/>
    <property type="project" value="TreeGrafter"/>
</dbReference>
<comment type="caution">
    <text evidence="3">The sequence shown here is derived from an EMBL/GenBank/DDBJ whole genome shotgun (WGS) entry which is preliminary data.</text>
</comment>
<keyword evidence="1" id="KW-1133">Transmembrane helix</keyword>
<feature type="domain" description="Methyltransferase FkbM" evidence="2">
    <location>
        <begin position="156"/>
        <end position="308"/>
    </location>
</feature>
<sequence length="330" mass="38478">MEKLQNIKTRIFQDLRSAHAALRTDPLLKKLIIIFLLVFLSQLIVLYFDFPSDYPWSPPPLKIPFPSKPSTMQDRFEYSFKDLRAQMNEELITKIEAQINPPPEKSDRYRQLDVRQLPPTKYSEHIDSVFYRVKAILRNKLNGFFIEYGTWGGASETYTSLFESLMNYKGLIIEPDPIVFERLMKVGRNVWTINSGLSLHPNENQRTFIRSSKHGTRIMAEFANDELKGKMHYLDVFNTTCFPLTSILLAINKTSIDLLYLEMKKAALNILKTISWAQFDINVVLVIESHDHNDKTDSLEKYMLRQGFLNRGLIEGPWMNGHVFQNMKYA</sequence>
<dbReference type="GO" id="GO:0031902">
    <property type="term" value="C:late endosome membrane"/>
    <property type="evidence" value="ECO:0007669"/>
    <property type="project" value="TreeGrafter"/>
</dbReference>
<dbReference type="OrthoDB" id="6357215at2759"/>
<dbReference type="GO" id="GO:0016197">
    <property type="term" value="P:endosomal transport"/>
    <property type="evidence" value="ECO:0007669"/>
    <property type="project" value="TreeGrafter"/>
</dbReference>
<protein>
    <recommendedName>
        <fullName evidence="2">Methyltransferase FkbM domain-containing protein</fullName>
    </recommendedName>
</protein>
<evidence type="ECO:0000313" key="4">
    <source>
        <dbReference type="Proteomes" id="UP000708208"/>
    </source>
</evidence>
<dbReference type="GO" id="GO:0005886">
    <property type="term" value="C:plasma membrane"/>
    <property type="evidence" value="ECO:0007669"/>
    <property type="project" value="TreeGrafter"/>
</dbReference>
<keyword evidence="1" id="KW-0812">Transmembrane</keyword>
<dbReference type="AlphaFoldDB" id="A0A8J2JLU8"/>
<dbReference type="Proteomes" id="UP000708208">
    <property type="component" value="Unassembled WGS sequence"/>
</dbReference>
<feature type="transmembrane region" description="Helical" evidence="1">
    <location>
        <begin position="31"/>
        <end position="50"/>
    </location>
</feature>
<dbReference type="InterPro" id="IPR006342">
    <property type="entry name" value="FkbM_mtfrase"/>
</dbReference>
<organism evidence="3 4">
    <name type="scientific">Allacma fusca</name>
    <dbReference type="NCBI Taxonomy" id="39272"/>
    <lineage>
        <taxon>Eukaryota</taxon>
        <taxon>Metazoa</taxon>
        <taxon>Ecdysozoa</taxon>
        <taxon>Arthropoda</taxon>
        <taxon>Hexapoda</taxon>
        <taxon>Collembola</taxon>
        <taxon>Symphypleona</taxon>
        <taxon>Sminthuridae</taxon>
        <taxon>Allacma</taxon>
    </lineage>
</organism>
<proteinExistence type="predicted"/>
<evidence type="ECO:0000313" key="3">
    <source>
        <dbReference type="EMBL" id="CAG7722053.1"/>
    </source>
</evidence>
<dbReference type="PANTHER" id="PTHR34009">
    <property type="entry name" value="PROTEIN STAR"/>
    <property type="match status" value="1"/>
</dbReference>
<dbReference type="GO" id="GO:0005794">
    <property type="term" value="C:Golgi apparatus"/>
    <property type="evidence" value="ECO:0007669"/>
    <property type="project" value="TreeGrafter"/>
</dbReference>
<dbReference type="InterPro" id="IPR053202">
    <property type="entry name" value="EGF_Rcpt_Signaling_Reg"/>
</dbReference>
<gene>
    <name evidence="3" type="ORF">AFUS01_LOCUS11227</name>
</gene>
<reference evidence="3" key="1">
    <citation type="submission" date="2021-06" db="EMBL/GenBank/DDBJ databases">
        <authorList>
            <person name="Hodson N. C."/>
            <person name="Mongue J. A."/>
            <person name="Jaron S. K."/>
        </authorList>
    </citation>
    <scope>NUCLEOTIDE SEQUENCE</scope>
</reference>
<keyword evidence="4" id="KW-1185">Reference proteome</keyword>
<name>A0A8J2JLU8_9HEXA</name>
<dbReference type="PANTHER" id="PTHR34009:SF2">
    <property type="entry name" value="PROTEIN STAR"/>
    <property type="match status" value="1"/>
</dbReference>
<evidence type="ECO:0000259" key="2">
    <source>
        <dbReference type="Pfam" id="PF05050"/>
    </source>
</evidence>
<dbReference type="Pfam" id="PF05050">
    <property type="entry name" value="Methyltransf_21"/>
    <property type="match status" value="1"/>
</dbReference>
<dbReference type="GO" id="GO:0006888">
    <property type="term" value="P:endoplasmic reticulum to Golgi vesicle-mediated transport"/>
    <property type="evidence" value="ECO:0007669"/>
    <property type="project" value="TreeGrafter"/>
</dbReference>
<dbReference type="EMBL" id="CAJVCH010085665">
    <property type="protein sequence ID" value="CAG7722053.1"/>
    <property type="molecule type" value="Genomic_DNA"/>
</dbReference>
<accession>A0A8J2JLU8</accession>
<keyword evidence="1" id="KW-0472">Membrane</keyword>